<gene>
    <name evidence="1" type="ORF">TPSB3V08_LOCUS14526</name>
</gene>
<accession>A0A7R9HH46</accession>
<protein>
    <submittedName>
        <fullName evidence="1">Uncharacterized protein</fullName>
    </submittedName>
</protein>
<proteinExistence type="predicted"/>
<dbReference type="AlphaFoldDB" id="A0A7R9HH46"/>
<evidence type="ECO:0000313" key="1">
    <source>
        <dbReference type="EMBL" id="CAD7421111.1"/>
    </source>
</evidence>
<reference evidence="1" key="1">
    <citation type="submission" date="2020-11" db="EMBL/GenBank/DDBJ databases">
        <authorList>
            <person name="Tran Van P."/>
        </authorList>
    </citation>
    <scope>NUCLEOTIDE SEQUENCE</scope>
</reference>
<dbReference type="EMBL" id="OD043413">
    <property type="protein sequence ID" value="CAD7421111.1"/>
    <property type="molecule type" value="Genomic_DNA"/>
</dbReference>
<sequence length="77" mass="8820">MCIKGPIEMFLTWKPIIPLSRLTYSAFLVNGVVVLHHLGTLRAPTYVEDISLFFHRSNTLIRTINIISSHRDMEHGT</sequence>
<name>A0A7R9HH46_TIMPO</name>
<organism evidence="1">
    <name type="scientific">Timema poppense</name>
    <name type="common">Walking stick</name>
    <dbReference type="NCBI Taxonomy" id="170557"/>
    <lineage>
        <taxon>Eukaryota</taxon>
        <taxon>Metazoa</taxon>
        <taxon>Ecdysozoa</taxon>
        <taxon>Arthropoda</taxon>
        <taxon>Hexapoda</taxon>
        <taxon>Insecta</taxon>
        <taxon>Pterygota</taxon>
        <taxon>Neoptera</taxon>
        <taxon>Polyneoptera</taxon>
        <taxon>Phasmatodea</taxon>
        <taxon>Timematodea</taxon>
        <taxon>Timematoidea</taxon>
        <taxon>Timematidae</taxon>
        <taxon>Timema</taxon>
    </lineage>
</organism>